<gene>
    <name evidence="1" type="ORF">FHR24_003088</name>
</gene>
<dbReference type="Proteomes" id="UP000745859">
    <property type="component" value="Unassembled WGS sequence"/>
</dbReference>
<comment type="caution">
    <text evidence="1">The sequence shown here is derived from an EMBL/GenBank/DDBJ whole genome shotgun (WGS) entry which is preliminary data.</text>
</comment>
<sequence>MIYHYTSIEILALILHNKKIRFNNLNQVNDRLESTKFEKLKLSNYIFVSCFTENKEENIALWNMYSNNMKGVRIGINKKPFKLKKVNQKTTKAKILVEGEKHLPFTIDECLNKDYFIFPSFIKHEEFFKKIEYLKTEELNKKFNELINIQQENISITTKNLAISKHERWGFEEESRFILLILPPIKDFNDVGDCIKNIGQNKQLPFSFFDIEIDDNCFENIEITLGPNCSDSDKNIVDSLISKYGIKKKSKESELKEIIRFK</sequence>
<dbReference type="RefSeq" id="WP_167191024.1">
    <property type="nucleotide sequence ID" value="NZ_JAASQL010000011.1"/>
</dbReference>
<protein>
    <recommendedName>
        <fullName evidence="3">DUF2971 domain-containing protein</fullName>
    </recommendedName>
</protein>
<name>A0ABX0UCY9_9FLAO</name>
<evidence type="ECO:0000313" key="2">
    <source>
        <dbReference type="Proteomes" id="UP000745859"/>
    </source>
</evidence>
<reference evidence="1 2" key="1">
    <citation type="submission" date="2020-03" db="EMBL/GenBank/DDBJ databases">
        <title>Genomic Encyclopedia of Type Strains, Phase IV (KMG-IV): sequencing the most valuable type-strain genomes for metagenomic binning, comparative biology and taxonomic classification.</title>
        <authorList>
            <person name="Goeker M."/>
        </authorList>
    </citation>
    <scope>NUCLEOTIDE SEQUENCE [LARGE SCALE GENOMIC DNA]</scope>
    <source>
        <strain evidence="1 2">DSM 101599</strain>
    </source>
</reference>
<evidence type="ECO:0008006" key="3">
    <source>
        <dbReference type="Google" id="ProtNLM"/>
    </source>
</evidence>
<dbReference type="Pfam" id="PF11185">
    <property type="entry name" value="DUF2971"/>
    <property type="match status" value="1"/>
</dbReference>
<dbReference type="InterPro" id="IPR021352">
    <property type="entry name" value="DUF2971"/>
</dbReference>
<accession>A0ABX0UCY9</accession>
<proteinExistence type="predicted"/>
<evidence type="ECO:0000313" key="1">
    <source>
        <dbReference type="EMBL" id="NIJ46598.1"/>
    </source>
</evidence>
<dbReference type="EMBL" id="JAASQL010000011">
    <property type="protein sequence ID" value="NIJ46598.1"/>
    <property type="molecule type" value="Genomic_DNA"/>
</dbReference>
<keyword evidence="2" id="KW-1185">Reference proteome</keyword>
<organism evidence="1 2">
    <name type="scientific">Wenyingzhuangia heitensis</name>
    <dbReference type="NCBI Taxonomy" id="1487859"/>
    <lineage>
        <taxon>Bacteria</taxon>
        <taxon>Pseudomonadati</taxon>
        <taxon>Bacteroidota</taxon>
        <taxon>Flavobacteriia</taxon>
        <taxon>Flavobacteriales</taxon>
        <taxon>Flavobacteriaceae</taxon>
        <taxon>Wenyingzhuangia</taxon>
    </lineage>
</organism>